<proteinExistence type="predicted"/>
<dbReference type="OrthoDB" id="513275at2"/>
<keyword evidence="1" id="KW-0812">Transmembrane</keyword>
<reference evidence="2" key="1">
    <citation type="submission" date="2018-12" db="EMBL/GenBank/DDBJ databases">
        <authorList>
            <person name="Will S."/>
            <person name="Neumann-Schaal M."/>
            <person name="Henke P."/>
        </authorList>
    </citation>
    <scope>NUCLEOTIDE SEQUENCE</scope>
    <source>
        <strain evidence="2">PCC 7102</strain>
    </source>
</reference>
<dbReference type="Proteomes" id="UP000271624">
    <property type="component" value="Unassembled WGS sequence"/>
</dbReference>
<reference evidence="2" key="2">
    <citation type="journal article" date="2019" name="Genome Biol. Evol.">
        <title>Day and night: Metabolic profiles and evolutionary relationships of six axenic non-marine cyanobacteria.</title>
        <authorList>
            <person name="Will S.E."/>
            <person name="Henke P."/>
            <person name="Boedeker C."/>
            <person name="Huang S."/>
            <person name="Brinkmann H."/>
            <person name="Rohde M."/>
            <person name="Jarek M."/>
            <person name="Friedl T."/>
            <person name="Seufert S."/>
            <person name="Schumacher M."/>
            <person name="Overmann J."/>
            <person name="Neumann-Schaal M."/>
            <person name="Petersen J."/>
        </authorList>
    </citation>
    <scope>NUCLEOTIDE SEQUENCE [LARGE SCALE GENOMIC DNA]</scope>
    <source>
        <strain evidence="2">PCC 7102</strain>
    </source>
</reference>
<keyword evidence="1" id="KW-0472">Membrane</keyword>
<dbReference type="EMBL" id="RSCL01000006">
    <property type="protein sequence ID" value="RUT06753.1"/>
    <property type="molecule type" value="Genomic_DNA"/>
</dbReference>
<name>A0A433VKT6_9CYAN</name>
<feature type="transmembrane region" description="Helical" evidence="1">
    <location>
        <begin position="12"/>
        <end position="34"/>
    </location>
</feature>
<accession>A0A433VKT6</accession>
<evidence type="ECO:0000313" key="3">
    <source>
        <dbReference type="Proteomes" id="UP000271624"/>
    </source>
</evidence>
<dbReference type="RefSeq" id="WP_127081517.1">
    <property type="nucleotide sequence ID" value="NZ_RSCL01000006.1"/>
</dbReference>
<evidence type="ECO:0000256" key="1">
    <source>
        <dbReference type="SAM" id="Phobius"/>
    </source>
</evidence>
<evidence type="ECO:0000313" key="2">
    <source>
        <dbReference type="EMBL" id="RUT06753.1"/>
    </source>
</evidence>
<dbReference type="AlphaFoldDB" id="A0A433VKT6"/>
<protein>
    <submittedName>
        <fullName evidence="2">Uncharacterized protein</fullName>
    </submittedName>
</protein>
<gene>
    <name evidence="2" type="ORF">DSM106972_030100</name>
</gene>
<sequence length="207" mass="23519">MSLASKINNQNLINFLVSKAISILSLLYFVSIPLGWTKTKFETDDVVILFIILLFNSELLEKLVKLVISKDGITLDLNQIKETQDSQQLSIQANQSNIEAVTSIIQRITALEQQIAQNKDEKELIVNSLLSEYELKHLEQLSGNQPFVYTKQRAFEQELRHLRAFGFIENLAGKTISGMAPTGDLRDYVQITQKGIDFLSKKQYNLV</sequence>
<organism evidence="2 3">
    <name type="scientific">Dulcicalothrix desertica PCC 7102</name>
    <dbReference type="NCBI Taxonomy" id="232991"/>
    <lineage>
        <taxon>Bacteria</taxon>
        <taxon>Bacillati</taxon>
        <taxon>Cyanobacteriota</taxon>
        <taxon>Cyanophyceae</taxon>
        <taxon>Nostocales</taxon>
        <taxon>Calotrichaceae</taxon>
        <taxon>Dulcicalothrix</taxon>
    </lineage>
</organism>
<comment type="caution">
    <text evidence="2">The sequence shown here is derived from an EMBL/GenBank/DDBJ whole genome shotgun (WGS) entry which is preliminary data.</text>
</comment>
<keyword evidence="3" id="KW-1185">Reference proteome</keyword>
<keyword evidence="1" id="KW-1133">Transmembrane helix</keyword>